<evidence type="ECO:0000313" key="7">
    <source>
        <dbReference type="EMBL" id="PAA86940.1"/>
    </source>
</evidence>
<evidence type="ECO:0000313" key="8">
    <source>
        <dbReference type="Proteomes" id="UP000215902"/>
    </source>
</evidence>
<evidence type="ECO:0000256" key="2">
    <source>
        <dbReference type="ARBA" id="ARBA00012122"/>
    </source>
</evidence>
<dbReference type="Pfam" id="PF01869">
    <property type="entry name" value="BcrAD_BadFG"/>
    <property type="match status" value="1"/>
</dbReference>
<sequence length="371" mass="38325">AEQQQSAEAADRPRLLIGVEGGASVTKLCLAEAGSGRLLSRASAGGTNHWLDGFSVCADRLAVGIDALLTDAGVKIGDVAGVGMALSGISNADNASEMERTLRQRLPDLSADCQLAVVNDCVGAVAAASDSGGVVVIAGTGSNCCLSSRDGSATLHCGGWSYMLGDEGSAYWIAQRAIKAVWDHRDGLRTCPEPVEAVRDAAFQHFGITDYDGILSHLYTNFEKSRVAALTAKLARLAADGGDALARRVFADAGAELAGHVIAVVRRAAAADSGEVGSLQRLLDGSGRLTVVCAGSVWLSYALLRPGFVEALRQRGCPVPLRLVRFRDNGGADSGGAALGAAWLAGLRIGVELPVDRAGLLLEMDSLTADR</sequence>
<dbReference type="STRING" id="282301.A0A267GLQ0"/>
<dbReference type="InterPro" id="IPR039758">
    <property type="entry name" value="NAGK-like"/>
</dbReference>
<dbReference type="InterPro" id="IPR043129">
    <property type="entry name" value="ATPase_NBD"/>
</dbReference>
<proteinExistence type="inferred from homology"/>
<organism evidence="7 8">
    <name type="scientific">Macrostomum lignano</name>
    <dbReference type="NCBI Taxonomy" id="282301"/>
    <lineage>
        <taxon>Eukaryota</taxon>
        <taxon>Metazoa</taxon>
        <taxon>Spiralia</taxon>
        <taxon>Lophotrochozoa</taxon>
        <taxon>Platyhelminthes</taxon>
        <taxon>Rhabditophora</taxon>
        <taxon>Macrostomorpha</taxon>
        <taxon>Macrostomida</taxon>
        <taxon>Macrostomidae</taxon>
        <taxon>Macrostomum</taxon>
    </lineage>
</organism>
<accession>A0A267GLQ0</accession>
<dbReference type="Gene3D" id="3.30.420.40">
    <property type="match status" value="1"/>
</dbReference>
<evidence type="ECO:0000259" key="5">
    <source>
        <dbReference type="Pfam" id="PF01869"/>
    </source>
</evidence>
<dbReference type="CDD" id="cd24078">
    <property type="entry name" value="ASKHA_NBD_NAGK_meta"/>
    <property type="match status" value="1"/>
</dbReference>
<evidence type="ECO:0000256" key="3">
    <source>
        <dbReference type="ARBA" id="ARBA00014974"/>
    </source>
</evidence>
<protein>
    <recommendedName>
        <fullName evidence="3">N-acetyl-D-glucosamine kinase</fullName>
        <ecNumber evidence="2">2.7.1.59</ecNumber>
    </recommendedName>
    <alternativeName>
        <fullName evidence="4">GlcNAc kinase</fullName>
    </alternativeName>
</protein>
<dbReference type="EC" id="2.7.1.59" evidence="2"/>
<dbReference type="EMBL" id="NIVC01000390">
    <property type="protein sequence ID" value="PAA84076.1"/>
    <property type="molecule type" value="Genomic_DNA"/>
</dbReference>
<comment type="similarity">
    <text evidence="1">Belongs to the eukaryotic-type N-acetylglucosamine kinase family.</text>
</comment>
<keyword evidence="8" id="KW-1185">Reference proteome</keyword>
<comment type="caution">
    <text evidence="7">The sequence shown here is derived from an EMBL/GenBank/DDBJ whole genome shotgun (WGS) entry which is preliminary data.</text>
</comment>
<dbReference type="InterPro" id="IPR002731">
    <property type="entry name" value="ATPase_BadF"/>
</dbReference>
<evidence type="ECO:0000256" key="4">
    <source>
        <dbReference type="ARBA" id="ARBA00031123"/>
    </source>
</evidence>
<dbReference type="PANTHER" id="PTHR12862:SF0">
    <property type="entry name" value="N-ACETYL-D-GLUCOSAMINE KINASE"/>
    <property type="match status" value="1"/>
</dbReference>
<evidence type="ECO:0000313" key="6">
    <source>
        <dbReference type="EMBL" id="PAA84076.1"/>
    </source>
</evidence>
<dbReference type="AlphaFoldDB" id="A0A267GLQ0"/>
<dbReference type="GO" id="GO:0045127">
    <property type="term" value="F:N-acetylglucosamine kinase activity"/>
    <property type="evidence" value="ECO:0007669"/>
    <property type="project" value="UniProtKB-EC"/>
</dbReference>
<reference evidence="7 8" key="1">
    <citation type="submission" date="2017-06" db="EMBL/GenBank/DDBJ databases">
        <title>A platform for efficient transgenesis in Macrostomum lignano, a flatworm model organism for stem cell research.</title>
        <authorList>
            <person name="Berezikov E."/>
        </authorList>
    </citation>
    <scope>NUCLEOTIDE SEQUENCE [LARGE SCALE GENOMIC DNA]</scope>
    <source>
        <strain evidence="7">DV1</strain>
        <tissue evidence="7">Whole organism</tissue>
    </source>
</reference>
<dbReference type="PANTHER" id="PTHR12862">
    <property type="entry name" value="BADF TYPE ATPASE DOMAIN-CONTAINING PROTEIN"/>
    <property type="match status" value="1"/>
</dbReference>
<feature type="non-terminal residue" evidence="7">
    <location>
        <position position="1"/>
    </location>
</feature>
<feature type="domain" description="ATPase BadF/BadG/BcrA/BcrD type" evidence="5">
    <location>
        <begin position="17"/>
        <end position="302"/>
    </location>
</feature>
<name>A0A267GLQ0_9PLAT</name>
<gene>
    <name evidence="7" type="ORF">BOX15_Mlig021162g1</name>
    <name evidence="6" type="ORF">BOX15_Mlig021162g2</name>
</gene>
<dbReference type="Proteomes" id="UP000215902">
    <property type="component" value="Unassembled WGS sequence"/>
</dbReference>
<dbReference type="OrthoDB" id="311172at2759"/>
<evidence type="ECO:0000256" key="1">
    <source>
        <dbReference type="ARBA" id="ARBA00006198"/>
    </source>
</evidence>
<dbReference type="SUPFAM" id="SSF53067">
    <property type="entry name" value="Actin-like ATPase domain"/>
    <property type="match status" value="2"/>
</dbReference>
<dbReference type="EMBL" id="NIVC01000257">
    <property type="protein sequence ID" value="PAA86940.1"/>
    <property type="molecule type" value="Genomic_DNA"/>
</dbReference>